<name>A0ABS9TQ74_9PSEU</name>
<dbReference type="Gene3D" id="3.40.50.1820">
    <property type="entry name" value="alpha/beta hydrolase"/>
    <property type="match status" value="1"/>
</dbReference>
<dbReference type="PANTHER" id="PTHR43194">
    <property type="entry name" value="HYDROLASE ALPHA/BETA FOLD FAMILY"/>
    <property type="match status" value="1"/>
</dbReference>
<keyword evidence="3" id="KW-1185">Reference proteome</keyword>
<dbReference type="InterPro" id="IPR000073">
    <property type="entry name" value="AB_hydrolase_1"/>
</dbReference>
<comment type="caution">
    <text evidence="2">The sequence shown here is derived from an EMBL/GenBank/DDBJ whole genome shotgun (WGS) entry which is preliminary data.</text>
</comment>
<dbReference type="Pfam" id="PF12697">
    <property type="entry name" value="Abhydrolase_6"/>
    <property type="match status" value="1"/>
</dbReference>
<evidence type="ECO:0000313" key="3">
    <source>
        <dbReference type="Proteomes" id="UP001299970"/>
    </source>
</evidence>
<gene>
    <name evidence="2" type="ORF">MMF94_33680</name>
</gene>
<dbReference type="SUPFAM" id="SSF53474">
    <property type="entry name" value="alpha/beta-Hydrolases"/>
    <property type="match status" value="1"/>
</dbReference>
<evidence type="ECO:0000313" key="2">
    <source>
        <dbReference type="EMBL" id="MCH6170681.1"/>
    </source>
</evidence>
<dbReference type="GO" id="GO:0016787">
    <property type="term" value="F:hydrolase activity"/>
    <property type="evidence" value="ECO:0007669"/>
    <property type="project" value="UniProtKB-KW"/>
</dbReference>
<evidence type="ECO:0000259" key="1">
    <source>
        <dbReference type="Pfam" id="PF12697"/>
    </source>
</evidence>
<sequence>MSSESTAPDTIVLIHGFWVTPRSWEHWITRYEQRGYRVITPAYPGYEVEVEALNADPSPIEAATIPGIVEHLESVVGDLDSPPILMGHSAGGAFTQILLDHGFGAAGVALNSAPTEGVPVVPLSQIKATFPVLGNPANRHKAVGYTHEQWHYAFTNTFTEEESKALYERYHIPASGSILFESALANLQPGHQGTWVDYHNDRRAPLLFVAGTEDHLMPPKVQWSNAKHYKSDTVTEVVEFSGKSHLLPAQQGWEEIADYALAWAVRHATARVAGATTTA</sequence>
<accession>A0ABS9TQ74</accession>
<dbReference type="EMBL" id="JAKXMK010000035">
    <property type="protein sequence ID" value="MCH6170681.1"/>
    <property type="molecule type" value="Genomic_DNA"/>
</dbReference>
<proteinExistence type="predicted"/>
<reference evidence="2 3" key="1">
    <citation type="submission" date="2022-03" db="EMBL/GenBank/DDBJ databases">
        <title>Pseudonocardia alaer sp. nov., a novel actinomycete isolated from reed forest soil.</title>
        <authorList>
            <person name="Wang L."/>
        </authorList>
    </citation>
    <scope>NUCLEOTIDE SEQUENCE [LARGE SCALE GENOMIC DNA]</scope>
    <source>
        <strain evidence="2 3">Y-16303</strain>
    </source>
</reference>
<protein>
    <submittedName>
        <fullName evidence="2">Alpha/beta hydrolase</fullName>
    </submittedName>
</protein>
<dbReference type="InterPro" id="IPR029058">
    <property type="entry name" value="AB_hydrolase_fold"/>
</dbReference>
<keyword evidence="2" id="KW-0378">Hydrolase</keyword>
<dbReference type="PANTHER" id="PTHR43194:SF2">
    <property type="entry name" value="PEROXISOMAL MEMBRANE PROTEIN LPX1"/>
    <property type="match status" value="1"/>
</dbReference>
<organism evidence="2 3">
    <name type="scientific">Pseudonocardia alaniniphila</name>
    <dbReference type="NCBI Taxonomy" id="75291"/>
    <lineage>
        <taxon>Bacteria</taxon>
        <taxon>Bacillati</taxon>
        <taxon>Actinomycetota</taxon>
        <taxon>Actinomycetes</taxon>
        <taxon>Pseudonocardiales</taxon>
        <taxon>Pseudonocardiaceae</taxon>
        <taxon>Pseudonocardia</taxon>
    </lineage>
</organism>
<dbReference type="InterPro" id="IPR050228">
    <property type="entry name" value="Carboxylesterase_BioH"/>
</dbReference>
<feature type="domain" description="AB hydrolase-1" evidence="1">
    <location>
        <begin position="11"/>
        <end position="258"/>
    </location>
</feature>
<dbReference type="Proteomes" id="UP001299970">
    <property type="component" value="Unassembled WGS sequence"/>
</dbReference>
<dbReference type="RefSeq" id="WP_241041484.1">
    <property type="nucleotide sequence ID" value="NZ_BAAAJF010000060.1"/>
</dbReference>